<dbReference type="RefSeq" id="WP_092748443.1">
    <property type="nucleotide sequence ID" value="NZ_FMYL01000007.1"/>
</dbReference>
<feature type="transmembrane region" description="Helical" evidence="1">
    <location>
        <begin position="36"/>
        <end position="53"/>
    </location>
</feature>
<name>A0A1G6HTB8_9GAMM</name>
<keyword evidence="1" id="KW-0812">Transmembrane</keyword>
<dbReference type="EMBL" id="FMYL01000007">
    <property type="protein sequence ID" value="SDB97539.1"/>
    <property type="molecule type" value="Genomic_DNA"/>
</dbReference>
<reference evidence="3" key="1">
    <citation type="submission" date="2016-09" db="EMBL/GenBank/DDBJ databases">
        <authorList>
            <person name="Varghese N."/>
            <person name="Submissions S."/>
        </authorList>
    </citation>
    <scope>NUCLEOTIDE SEQUENCE [LARGE SCALE GENOMIC DNA]</scope>
    <source>
        <strain evidence="3">ANC 4422</strain>
    </source>
</reference>
<evidence type="ECO:0000256" key="1">
    <source>
        <dbReference type="SAM" id="Phobius"/>
    </source>
</evidence>
<sequence>MGDLYFPISKSRLKYWFQFILFVLMVIFIYQSVGLTYTILLVGFLTWNLYVFFKKTPKLYSLAWLDKNIWTFEYIDGVVTKEVCSILDHQLYFAFCFAKKEKWSTQIVWRDQLTGKDYKKMKILAKIYGKSLN</sequence>
<evidence type="ECO:0000313" key="3">
    <source>
        <dbReference type="Proteomes" id="UP000242501"/>
    </source>
</evidence>
<proteinExistence type="predicted"/>
<feature type="transmembrane region" description="Helical" evidence="1">
    <location>
        <begin position="12"/>
        <end position="30"/>
    </location>
</feature>
<organism evidence="2 3">
    <name type="scientific">Acinetobacter boissieri</name>
    <dbReference type="NCBI Taxonomy" id="1219383"/>
    <lineage>
        <taxon>Bacteria</taxon>
        <taxon>Pseudomonadati</taxon>
        <taxon>Pseudomonadota</taxon>
        <taxon>Gammaproteobacteria</taxon>
        <taxon>Moraxellales</taxon>
        <taxon>Moraxellaceae</taxon>
        <taxon>Acinetobacter</taxon>
    </lineage>
</organism>
<evidence type="ECO:0008006" key="4">
    <source>
        <dbReference type="Google" id="ProtNLM"/>
    </source>
</evidence>
<evidence type="ECO:0000313" key="2">
    <source>
        <dbReference type="EMBL" id="SDB97539.1"/>
    </source>
</evidence>
<accession>A0A1G6HTB8</accession>
<dbReference type="OrthoDB" id="6712275at2"/>
<dbReference type="AlphaFoldDB" id="A0A1G6HTB8"/>
<keyword evidence="1" id="KW-0472">Membrane</keyword>
<gene>
    <name evidence="2" type="ORF">SAMN05421733_10724</name>
</gene>
<protein>
    <recommendedName>
        <fullName evidence="4">Toxin CptA</fullName>
    </recommendedName>
</protein>
<keyword evidence="3" id="KW-1185">Reference proteome</keyword>
<keyword evidence="1" id="KW-1133">Transmembrane helix</keyword>
<dbReference type="Proteomes" id="UP000242501">
    <property type="component" value="Unassembled WGS sequence"/>
</dbReference>